<proteinExistence type="predicted"/>
<feature type="non-terminal residue" evidence="1">
    <location>
        <position position="1"/>
    </location>
</feature>
<evidence type="ECO:0000313" key="1">
    <source>
        <dbReference type="EMBL" id="KAG2848737.1"/>
    </source>
</evidence>
<sequence>DRLTPPMREFISGLTAIHTGIPQRVTQYYVAFR</sequence>
<name>A0A8T0YSH8_9STRA</name>
<gene>
    <name evidence="1" type="ORF">PC113_g17512</name>
</gene>
<organism evidence="1 2">
    <name type="scientific">Phytophthora cactorum</name>
    <dbReference type="NCBI Taxonomy" id="29920"/>
    <lineage>
        <taxon>Eukaryota</taxon>
        <taxon>Sar</taxon>
        <taxon>Stramenopiles</taxon>
        <taxon>Oomycota</taxon>
        <taxon>Peronosporomycetes</taxon>
        <taxon>Peronosporales</taxon>
        <taxon>Peronosporaceae</taxon>
        <taxon>Phytophthora</taxon>
    </lineage>
</organism>
<evidence type="ECO:0000313" key="2">
    <source>
        <dbReference type="Proteomes" id="UP000735874"/>
    </source>
</evidence>
<comment type="caution">
    <text evidence="1">The sequence shown here is derived from an EMBL/GenBank/DDBJ whole genome shotgun (WGS) entry which is preliminary data.</text>
</comment>
<dbReference type="EMBL" id="RCMG01000761">
    <property type="protein sequence ID" value="KAG2848737.1"/>
    <property type="molecule type" value="Genomic_DNA"/>
</dbReference>
<protein>
    <submittedName>
        <fullName evidence="1">Uncharacterized protein</fullName>
    </submittedName>
</protein>
<reference evidence="1" key="1">
    <citation type="submission" date="2018-10" db="EMBL/GenBank/DDBJ databases">
        <title>Effector identification in a new, highly contiguous assembly of the strawberry crown rot pathogen Phytophthora cactorum.</title>
        <authorList>
            <person name="Armitage A.D."/>
            <person name="Nellist C.F."/>
            <person name="Bates H."/>
            <person name="Vickerstaff R.J."/>
            <person name="Harrison R.J."/>
        </authorList>
    </citation>
    <scope>NUCLEOTIDE SEQUENCE</scope>
    <source>
        <strain evidence="1">15-7</strain>
    </source>
</reference>
<dbReference type="Proteomes" id="UP000735874">
    <property type="component" value="Unassembled WGS sequence"/>
</dbReference>
<dbReference type="AlphaFoldDB" id="A0A8T0YSH8"/>
<accession>A0A8T0YSH8</accession>